<organism evidence="2 3">
    <name type="scientific">Daedalea quercina L-15889</name>
    <dbReference type="NCBI Taxonomy" id="1314783"/>
    <lineage>
        <taxon>Eukaryota</taxon>
        <taxon>Fungi</taxon>
        <taxon>Dikarya</taxon>
        <taxon>Basidiomycota</taxon>
        <taxon>Agaricomycotina</taxon>
        <taxon>Agaricomycetes</taxon>
        <taxon>Polyporales</taxon>
        <taxon>Fomitopsis</taxon>
    </lineage>
</organism>
<feature type="compositionally biased region" description="Polar residues" evidence="1">
    <location>
        <begin position="62"/>
        <end position="75"/>
    </location>
</feature>
<evidence type="ECO:0000313" key="2">
    <source>
        <dbReference type="EMBL" id="KZT69940.1"/>
    </source>
</evidence>
<accession>A0A165QUC5</accession>
<keyword evidence="3" id="KW-1185">Reference proteome</keyword>
<gene>
    <name evidence="2" type="ORF">DAEQUDRAFT_725920</name>
</gene>
<evidence type="ECO:0000256" key="1">
    <source>
        <dbReference type="SAM" id="MobiDB-lite"/>
    </source>
</evidence>
<feature type="region of interest" description="Disordered" evidence="1">
    <location>
        <begin position="1"/>
        <end position="75"/>
    </location>
</feature>
<dbReference type="Proteomes" id="UP000076727">
    <property type="component" value="Unassembled WGS sequence"/>
</dbReference>
<dbReference type="OrthoDB" id="10479906at2759"/>
<evidence type="ECO:0000313" key="3">
    <source>
        <dbReference type="Proteomes" id="UP000076727"/>
    </source>
</evidence>
<dbReference type="EMBL" id="KV429054">
    <property type="protein sequence ID" value="KZT69940.1"/>
    <property type="molecule type" value="Genomic_DNA"/>
</dbReference>
<proteinExistence type="predicted"/>
<reference evidence="2 3" key="1">
    <citation type="journal article" date="2016" name="Mol. Biol. Evol.">
        <title>Comparative Genomics of Early-Diverging Mushroom-Forming Fungi Provides Insights into the Origins of Lignocellulose Decay Capabilities.</title>
        <authorList>
            <person name="Nagy L.G."/>
            <person name="Riley R."/>
            <person name="Tritt A."/>
            <person name="Adam C."/>
            <person name="Daum C."/>
            <person name="Floudas D."/>
            <person name="Sun H."/>
            <person name="Yadav J.S."/>
            <person name="Pangilinan J."/>
            <person name="Larsson K.H."/>
            <person name="Matsuura K."/>
            <person name="Barry K."/>
            <person name="Labutti K."/>
            <person name="Kuo R."/>
            <person name="Ohm R.A."/>
            <person name="Bhattacharya S.S."/>
            <person name="Shirouzu T."/>
            <person name="Yoshinaga Y."/>
            <person name="Martin F.M."/>
            <person name="Grigoriev I.V."/>
            <person name="Hibbett D.S."/>
        </authorList>
    </citation>
    <scope>NUCLEOTIDE SEQUENCE [LARGE SCALE GENOMIC DNA]</scope>
    <source>
        <strain evidence="2 3">L-15889</strain>
    </source>
</reference>
<feature type="compositionally biased region" description="Polar residues" evidence="1">
    <location>
        <begin position="12"/>
        <end position="32"/>
    </location>
</feature>
<protein>
    <submittedName>
        <fullName evidence="2">Uncharacterized protein</fullName>
    </submittedName>
</protein>
<name>A0A165QUC5_9APHY</name>
<sequence length="75" mass="7932">MTDKSPRARSLSEATSTPVDPAQVENSPTSHIDPSAVTEAPSDPSAADDESEEWAPRGPVKQNATSGTKNTNVRR</sequence>
<dbReference type="AlphaFoldDB" id="A0A165QUC5"/>